<dbReference type="InterPro" id="IPR003886">
    <property type="entry name" value="NIDO_dom"/>
</dbReference>
<dbReference type="InterPro" id="IPR035234">
    <property type="entry name" value="IgGFc-bd_N"/>
</dbReference>
<dbReference type="Pfam" id="PF08742">
    <property type="entry name" value="C8"/>
    <property type="match status" value="1"/>
</dbReference>
<gene>
    <name evidence="6" type="primary">LOC107109592</name>
</gene>
<dbReference type="PANTHER" id="PTHR46160:SF3">
    <property type="entry name" value="ALPHA-TECTORIN"/>
    <property type="match status" value="1"/>
</dbReference>
<dbReference type="Pfam" id="PF00094">
    <property type="entry name" value="VWD"/>
    <property type="match status" value="1"/>
</dbReference>
<dbReference type="PROSITE" id="PS51233">
    <property type="entry name" value="VWFD"/>
    <property type="match status" value="1"/>
</dbReference>
<organism evidence="5 6">
    <name type="scientific">Gekko japonicus</name>
    <name type="common">Schlegel's Japanese gecko</name>
    <dbReference type="NCBI Taxonomy" id="146911"/>
    <lineage>
        <taxon>Eukaryota</taxon>
        <taxon>Metazoa</taxon>
        <taxon>Chordata</taxon>
        <taxon>Craniata</taxon>
        <taxon>Vertebrata</taxon>
        <taxon>Euteleostomi</taxon>
        <taxon>Lepidosauria</taxon>
        <taxon>Squamata</taxon>
        <taxon>Bifurcata</taxon>
        <taxon>Gekkota</taxon>
        <taxon>Gekkonidae</taxon>
        <taxon>Gekkoninae</taxon>
        <taxon>Gekko</taxon>
    </lineage>
</organism>
<proteinExistence type="predicted"/>
<dbReference type="InterPro" id="IPR001846">
    <property type="entry name" value="VWF_type-D"/>
</dbReference>
<dbReference type="RefSeq" id="XP_015265743.1">
    <property type="nucleotide sequence ID" value="XM_015410257.1"/>
</dbReference>
<dbReference type="InterPro" id="IPR052749">
    <property type="entry name" value="Alpha-tectorin"/>
</dbReference>
<dbReference type="Pfam" id="PF17517">
    <property type="entry name" value="IgGFc_binding"/>
    <property type="match status" value="1"/>
</dbReference>
<dbReference type="InterPro" id="IPR014853">
    <property type="entry name" value="VWF/SSPO/ZAN-like_Cys-rich_dom"/>
</dbReference>
<dbReference type="Proteomes" id="UP000694871">
    <property type="component" value="Unplaced"/>
</dbReference>
<evidence type="ECO:0000259" key="4">
    <source>
        <dbReference type="PROSITE" id="PS51233"/>
    </source>
</evidence>
<accession>A0ABM1JWA6</accession>
<evidence type="ECO:0000259" key="3">
    <source>
        <dbReference type="PROSITE" id="PS51220"/>
    </source>
</evidence>
<evidence type="ECO:0000313" key="6">
    <source>
        <dbReference type="RefSeq" id="XP_015265743.1"/>
    </source>
</evidence>
<sequence>MSLSASSGIQVTFFGDGGTHGNFRYDPFFMAIPPVSSYCQAYNIYGQDECENYALIIAKSSETSGITLDKRPLRNLQWNPVPGTEFSWASHSLGHRYTVHVVEHPTSPFGLLSVGVGNAKAYGSPAVCTKDPCKALQCRAKETCKVQNGQASCVHEYKGTCQVSMSQDVQTFDGLIVDLQDSCSYTLVKSCSSDANLVPFTVEEKSGDIDIEAAFKMQITHINVYDYNITISKGEGAQIMVNGAVASLPATLQDGKIKISKNDGLPIIETDFGLRVMHDKNFTVVLTLPSSYYGATCGLCGNFNEDRDDDMAYPNGTQASSIMDWVSSWEVPDPACLEACQGLCSACDEGQEELYGHEKYCGVISKVSGGPFRACHSTVSPSEYFDECVLEMCLNRGDNDTLRQMVETYAAACQEKGITTVDWKTLSYCGLVYPVLQLNEILVPGSTLTSIQNPTGSLMYPYGTSQGDRMNEKSDDGSSAEITISAPFTFYGKPYRSLYVNNNGVVSFGVRVSQFTPNPFPLDGGSPFVAPYWADVNNVKGGDVFWRQSQDPSLLRQCTEDINRYFPGVPFTAVWAFVATWDRVAYYGSTSSKVNTFQAVLTTNRRISFIMLNYGSIQWTTGTASGGRDTTGLGGTPAQAGFDSGDKRNYYAIPSSRTPDIINIGKTTNVGMPGRWVFQVDKSVVSASTERVECPL</sequence>
<keyword evidence="5" id="KW-1185">Reference proteome</keyword>
<feature type="domain" description="NIDO" evidence="3">
    <location>
        <begin position="531"/>
        <end position="683"/>
    </location>
</feature>
<reference evidence="6" key="1">
    <citation type="submission" date="2025-08" db="UniProtKB">
        <authorList>
            <consortium name="RefSeq"/>
        </authorList>
    </citation>
    <scope>IDENTIFICATION</scope>
</reference>
<dbReference type="Pfam" id="PF06119">
    <property type="entry name" value="NIDO"/>
    <property type="match status" value="1"/>
</dbReference>
<dbReference type="SMART" id="SM00832">
    <property type="entry name" value="C8"/>
    <property type="match status" value="1"/>
</dbReference>
<feature type="domain" description="VWFD" evidence="4">
    <location>
        <begin position="159"/>
        <end position="337"/>
    </location>
</feature>
<protein>
    <submittedName>
        <fullName evidence="6">IgGFc-binding protein-like</fullName>
    </submittedName>
</protein>
<dbReference type="SMART" id="SM00216">
    <property type="entry name" value="VWD"/>
    <property type="match status" value="1"/>
</dbReference>
<comment type="subcellular location">
    <subcellularLocation>
        <location evidence="1">Membrane</location>
    </subcellularLocation>
</comment>
<dbReference type="SMART" id="SM00539">
    <property type="entry name" value="NIDO"/>
    <property type="match status" value="1"/>
</dbReference>
<dbReference type="PANTHER" id="PTHR46160">
    <property type="entry name" value="ALPHA-TECTORIN-RELATED"/>
    <property type="match status" value="1"/>
</dbReference>
<evidence type="ECO:0000256" key="1">
    <source>
        <dbReference type="ARBA" id="ARBA00004370"/>
    </source>
</evidence>
<evidence type="ECO:0000313" key="5">
    <source>
        <dbReference type="Proteomes" id="UP000694871"/>
    </source>
</evidence>
<name>A0ABM1JWA6_GEKJA</name>
<evidence type="ECO:0000256" key="2">
    <source>
        <dbReference type="ARBA" id="ARBA00023136"/>
    </source>
</evidence>
<dbReference type="PROSITE" id="PS51220">
    <property type="entry name" value="NIDO"/>
    <property type="match status" value="1"/>
</dbReference>
<keyword evidence="2" id="KW-0472">Membrane</keyword>
<dbReference type="GeneID" id="107109592"/>